<reference evidence="3 4" key="1">
    <citation type="submission" date="2020-05" db="EMBL/GenBank/DDBJ databases">
        <title>Parvularcula mediterraneae sp. nov., isolated from polypropylene straw from shallow seawater of the seashore of Laganas in Zakynthos island, Greece.</title>
        <authorList>
            <person name="Szabo I."/>
            <person name="Al-Omari J."/>
            <person name="Rado J."/>
            <person name="Szerdahelyi G.S."/>
        </authorList>
    </citation>
    <scope>NUCLEOTIDE SEQUENCE [LARGE SCALE GENOMIC DNA]</scope>
    <source>
        <strain evidence="3 4">ZS-1/3</strain>
    </source>
</reference>
<evidence type="ECO:0000313" key="4">
    <source>
        <dbReference type="Proteomes" id="UP000536835"/>
    </source>
</evidence>
<proteinExistence type="predicted"/>
<feature type="chain" id="PRO_5031415293" description="Lipoprotein" evidence="2">
    <location>
        <begin position="22"/>
        <end position="172"/>
    </location>
</feature>
<dbReference type="Proteomes" id="UP000536835">
    <property type="component" value="Unassembled WGS sequence"/>
</dbReference>
<feature type="compositionally biased region" description="Acidic residues" evidence="1">
    <location>
        <begin position="144"/>
        <end position="172"/>
    </location>
</feature>
<feature type="compositionally biased region" description="Basic and acidic residues" evidence="1">
    <location>
        <begin position="118"/>
        <end position="135"/>
    </location>
</feature>
<dbReference type="EMBL" id="JABFCX010000003">
    <property type="protein sequence ID" value="NNU17474.1"/>
    <property type="molecule type" value="Genomic_DNA"/>
</dbReference>
<dbReference type="PROSITE" id="PS51257">
    <property type="entry name" value="PROKAR_LIPOPROTEIN"/>
    <property type="match status" value="1"/>
</dbReference>
<gene>
    <name evidence="3" type="ORF">HK107_14165</name>
</gene>
<feature type="region of interest" description="Disordered" evidence="1">
    <location>
        <begin position="118"/>
        <end position="172"/>
    </location>
</feature>
<keyword evidence="4" id="KW-1185">Reference proteome</keyword>
<evidence type="ECO:0008006" key="5">
    <source>
        <dbReference type="Google" id="ProtNLM"/>
    </source>
</evidence>
<evidence type="ECO:0000256" key="2">
    <source>
        <dbReference type="SAM" id="SignalP"/>
    </source>
</evidence>
<dbReference type="RefSeq" id="WP_173200930.1">
    <property type="nucleotide sequence ID" value="NZ_JABFCX010000003.1"/>
</dbReference>
<evidence type="ECO:0000313" key="3">
    <source>
        <dbReference type="EMBL" id="NNU17474.1"/>
    </source>
</evidence>
<accession>A0A7Y3RNQ7</accession>
<evidence type="ECO:0000256" key="1">
    <source>
        <dbReference type="SAM" id="MobiDB-lite"/>
    </source>
</evidence>
<dbReference type="AlphaFoldDB" id="A0A7Y3RNQ7"/>
<name>A0A7Y3RNQ7_9PROT</name>
<feature type="signal peptide" evidence="2">
    <location>
        <begin position="1"/>
        <end position="21"/>
    </location>
</feature>
<sequence>MRFAIKAIFGAAILAGAACSAVDEAPATEAGLNVPSLSIGGGHTGPGGEERPYVLASLRTDVPASFTGCIDDTAECYVLGEAVDVEVRYEPQSGRYWFMDPVSGNTYFVDGELRTGDPGLAERKRPLRPEAKDGDLVLGTYVEPAEDEEPCDEDAEEGDDNACDAEDDDAAE</sequence>
<protein>
    <recommendedName>
        <fullName evidence="5">Lipoprotein</fullName>
    </recommendedName>
</protein>
<comment type="caution">
    <text evidence="3">The sequence shown here is derived from an EMBL/GenBank/DDBJ whole genome shotgun (WGS) entry which is preliminary data.</text>
</comment>
<keyword evidence="2" id="KW-0732">Signal</keyword>
<organism evidence="3 4">
    <name type="scientific">Parvularcula mediterranea</name>
    <dbReference type="NCBI Taxonomy" id="2732508"/>
    <lineage>
        <taxon>Bacteria</taxon>
        <taxon>Pseudomonadati</taxon>
        <taxon>Pseudomonadota</taxon>
        <taxon>Alphaproteobacteria</taxon>
        <taxon>Parvularculales</taxon>
        <taxon>Parvularculaceae</taxon>
        <taxon>Parvularcula</taxon>
    </lineage>
</organism>